<dbReference type="STRING" id="139825.A0A401G8W3"/>
<proteinExistence type="inferred from homology"/>
<dbReference type="GeneID" id="38775533"/>
<dbReference type="EMBL" id="BFAD01000001">
    <property type="protein sequence ID" value="GBE78616.1"/>
    <property type="molecule type" value="Genomic_DNA"/>
</dbReference>
<dbReference type="FunCoup" id="A0A401G8W3">
    <property type="interactions" value="448"/>
</dbReference>
<dbReference type="SMART" id="SM00993">
    <property type="entry name" value="YL1_C"/>
    <property type="match status" value="1"/>
</dbReference>
<comment type="similarity">
    <text evidence="1">Belongs to the VPS72/YL1 family.</text>
</comment>
<dbReference type="Pfam" id="PF08265">
    <property type="entry name" value="YL1_C"/>
    <property type="match status" value="1"/>
</dbReference>
<dbReference type="PANTHER" id="PTHR13275:SF4">
    <property type="entry name" value="VACUOLAR PROTEIN SORTING-ASSOCIATED PROTEIN 72 HOMOLOG"/>
    <property type="match status" value="1"/>
</dbReference>
<dbReference type="InterPro" id="IPR013272">
    <property type="entry name" value="Vps72/YL1_C"/>
</dbReference>
<reference evidence="3 4" key="1">
    <citation type="journal article" date="2018" name="Sci. Rep.">
        <title>Genome sequence of the cauliflower mushroom Sparassis crispa (Hanabiratake) and its association with beneficial usage.</title>
        <authorList>
            <person name="Kiyama R."/>
            <person name="Furutani Y."/>
            <person name="Kawaguchi K."/>
            <person name="Nakanishi T."/>
        </authorList>
    </citation>
    <scope>NUCLEOTIDE SEQUENCE [LARGE SCALE GENOMIC DNA]</scope>
</reference>
<keyword evidence="4" id="KW-1185">Reference proteome</keyword>
<dbReference type="GO" id="GO:0005634">
    <property type="term" value="C:nucleus"/>
    <property type="evidence" value="ECO:0007669"/>
    <property type="project" value="TreeGrafter"/>
</dbReference>
<evidence type="ECO:0000259" key="2">
    <source>
        <dbReference type="SMART" id="SM00993"/>
    </source>
</evidence>
<dbReference type="AlphaFoldDB" id="A0A401G8W3"/>
<comment type="caution">
    <text evidence="3">The sequence shown here is derived from an EMBL/GenBank/DDBJ whole genome shotgun (WGS) entry which is preliminary data.</text>
</comment>
<evidence type="ECO:0000313" key="3">
    <source>
        <dbReference type="EMBL" id="GBE78616.1"/>
    </source>
</evidence>
<gene>
    <name evidence="3" type="ORF">SCP_0115050</name>
</gene>
<accession>A0A401G8W3</accession>
<feature type="domain" description="Vps72/YL1 C-terminal" evidence="2">
    <location>
        <begin position="389"/>
        <end position="418"/>
    </location>
</feature>
<dbReference type="InterPro" id="IPR046757">
    <property type="entry name" value="YL1_N"/>
</dbReference>
<name>A0A401G8W3_9APHY</name>
<protein>
    <recommendedName>
        <fullName evidence="2">Vps72/YL1 C-terminal domain-containing protein</fullName>
    </recommendedName>
</protein>
<dbReference type="RefSeq" id="XP_027609529.1">
    <property type="nucleotide sequence ID" value="XM_027753728.1"/>
</dbReference>
<dbReference type="OrthoDB" id="78296at2759"/>
<sequence>MAEDSLVMRRSKRSNAGNRMEAVLADFRAESNGMDVDEDVDFVVEKDEEDAFESDFESTDEEAQSLADDLAENVVREEERAVRKASRSKLDRVTAAAHAKQKDTFHPLLAQASTSRTAVSAAEKLKRRVSLGVAIDAETGEVVKSAKRKSGRIHTMLNTSATVSRMRDAEEKKSFIQKKVKAKIRAPTQDELIARALDMEEGNIIEHRDYLSIEEEKRKRARLVRTAVQGPLLRVISKVEEVKVKVEPVPYSAAPYHYTYSPTPYSSTAQSPSAQSLPSPSYFHPSATVYHPPQPASTQSSSIPAAGVLPLRPFQHGYVPPNPTVQGVEPVERTEKVSRNYVVHELVQTEDEPRPSWLSTMKAMFGDHVNWDELRVYTAKGRPFARPTQICPMSGRIARYLDPRSNVPFADVAAYSTLSKILAHEYVWCDHLGCYILHEDEQSKLNVLLIIRMHVRCHRYRSDHRIAKTVKRE</sequence>
<dbReference type="InParanoid" id="A0A401G8W3"/>
<dbReference type="Proteomes" id="UP000287166">
    <property type="component" value="Unassembled WGS sequence"/>
</dbReference>
<dbReference type="PANTHER" id="PTHR13275">
    <property type="entry name" value="YL-1 PROTEIN TRANSCRIPTION FACTOR-LIKE 1"/>
    <property type="match status" value="1"/>
</dbReference>
<dbReference type="Pfam" id="PF05764">
    <property type="entry name" value="YL1"/>
    <property type="match status" value="1"/>
</dbReference>
<evidence type="ECO:0000313" key="4">
    <source>
        <dbReference type="Proteomes" id="UP000287166"/>
    </source>
</evidence>
<evidence type="ECO:0000256" key="1">
    <source>
        <dbReference type="ARBA" id="ARBA00006832"/>
    </source>
</evidence>
<organism evidence="3 4">
    <name type="scientific">Sparassis crispa</name>
    <dbReference type="NCBI Taxonomy" id="139825"/>
    <lineage>
        <taxon>Eukaryota</taxon>
        <taxon>Fungi</taxon>
        <taxon>Dikarya</taxon>
        <taxon>Basidiomycota</taxon>
        <taxon>Agaricomycotina</taxon>
        <taxon>Agaricomycetes</taxon>
        <taxon>Polyporales</taxon>
        <taxon>Sparassidaceae</taxon>
        <taxon>Sparassis</taxon>
    </lineage>
</organism>